<dbReference type="EMBL" id="BSNS01000012">
    <property type="protein sequence ID" value="GLQ55750.1"/>
    <property type="molecule type" value="Genomic_DNA"/>
</dbReference>
<dbReference type="PANTHER" id="PTHR37326">
    <property type="entry name" value="BLL3975 PROTEIN"/>
    <property type="match status" value="1"/>
</dbReference>
<evidence type="ECO:0000256" key="2">
    <source>
        <dbReference type="ARBA" id="ARBA00022723"/>
    </source>
</evidence>
<dbReference type="Gene3D" id="3.40.630.10">
    <property type="entry name" value="Zn peptidases"/>
    <property type="match status" value="1"/>
</dbReference>
<dbReference type="InterPro" id="IPR055438">
    <property type="entry name" value="AstE_AspA_cat"/>
</dbReference>
<protein>
    <recommendedName>
        <fullName evidence="5">Succinylglutamate desuccinylase/Aspartoacylase catalytic domain-containing protein</fullName>
    </recommendedName>
</protein>
<dbReference type="RefSeq" id="WP_284341166.1">
    <property type="nucleotide sequence ID" value="NZ_BSNS01000012.1"/>
</dbReference>
<name>A0ABQ5W826_9HYPH</name>
<dbReference type="CDD" id="cd06250">
    <property type="entry name" value="M14_PaAOTO_like"/>
    <property type="match status" value="1"/>
</dbReference>
<keyword evidence="4" id="KW-0862">Zinc</keyword>
<dbReference type="InterPro" id="IPR053138">
    <property type="entry name" value="N-alpha-Ac-DABA_deacetylase"/>
</dbReference>
<evidence type="ECO:0000259" key="5">
    <source>
        <dbReference type="Pfam" id="PF24827"/>
    </source>
</evidence>
<evidence type="ECO:0000313" key="6">
    <source>
        <dbReference type="EMBL" id="GLQ55750.1"/>
    </source>
</evidence>
<evidence type="ECO:0000313" key="7">
    <source>
        <dbReference type="Proteomes" id="UP001156691"/>
    </source>
</evidence>
<dbReference type="SUPFAM" id="SSF53187">
    <property type="entry name" value="Zn-dependent exopeptidases"/>
    <property type="match status" value="1"/>
</dbReference>
<organism evidence="6 7">
    <name type="scientific">Devosia nitrariae</name>
    <dbReference type="NCBI Taxonomy" id="2071872"/>
    <lineage>
        <taxon>Bacteria</taxon>
        <taxon>Pseudomonadati</taxon>
        <taxon>Pseudomonadota</taxon>
        <taxon>Alphaproteobacteria</taxon>
        <taxon>Hyphomicrobiales</taxon>
        <taxon>Devosiaceae</taxon>
        <taxon>Devosia</taxon>
    </lineage>
</organism>
<reference evidence="7" key="1">
    <citation type="journal article" date="2019" name="Int. J. Syst. Evol. Microbiol.">
        <title>The Global Catalogue of Microorganisms (GCM) 10K type strain sequencing project: providing services to taxonomists for standard genome sequencing and annotation.</title>
        <authorList>
            <consortium name="The Broad Institute Genomics Platform"/>
            <consortium name="The Broad Institute Genome Sequencing Center for Infectious Disease"/>
            <person name="Wu L."/>
            <person name="Ma J."/>
        </authorList>
    </citation>
    <scope>NUCLEOTIDE SEQUENCE [LARGE SCALE GENOMIC DNA]</scope>
    <source>
        <strain evidence="7">NBRC 112416</strain>
    </source>
</reference>
<feature type="domain" description="Succinylglutamate desuccinylase/Aspartoacylase catalytic" evidence="5">
    <location>
        <begin position="40"/>
        <end position="186"/>
    </location>
</feature>
<comment type="cofactor">
    <cofactor evidence="1">
        <name>Zn(2+)</name>
        <dbReference type="ChEBI" id="CHEBI:29105"/>
    </cofactor>
</comment>
<proteinExistence type="predicted"/>
<keyword evidence="7" id="KW-1185">Reference proteome</keyword>
<sequence>MASLISMTFEQTTFVLAGDTPGSATTLYSYTVGPQDAPVKVHLQAALHADEQPGTMALHHLLVMLRDADAMGQLRARFAVFPSVNPLGLANWSLRTHLGRYDNTTGVNYNRRWPDLYAAVSGAVGGRLGADPRANVATLRHAVRDWIDGQRPRSAAEELRLAVLRSAHDADIMLDLHCDNDSLKHIFTSPELMPGFRDLADWMGAAATLTAEDSGGGSFDEVLPQLYRQAARANPDKPIPMAAETATLEYRGQADVFDEMGLADAKGLFGFFAGRGLIDADPGPRPASAPAATPFEATEVLRVDRPGLLAYRVELGETVKTGQPVADLIAMDGPQAFIARTPVLAGTDGFVLSRALGKYVPRGGAIAKIVGTQPLVSRSGGYLLED</sequence>
<dbReference type="Proteomes" id="UP001156691">
    <property type="component" value="Unassembled WGS sequence"/>
</dbReference>
<keyword evidence="2" id="KW-0479">Metal-binding</keyword>
<evidence type="ECO:0000256" key="4">
    <source>
        <dbReference type="ARBA" id="ARBA00022833"/>
    </source>
</evidence>
<dbReference type="PANTHER" id="PTHR37326:SF1">
    <property type="entry name" value="BLL3975 PROTEIN"/>
    <property type="match status" value="1"/>
</dbReference>
<evidence type="ECO:0000256" key="3">
    <source>
        <dbReference type="ARBA" id="ARBA00022801"/>
    </source>
</evidence>
<gene>
    <name evidence="6" type="ORF">GCM10010862_30090</name>
</gene>
<evidence type="ECO:0000256" key="1">
    <source>
        <dbReference type="ARBA" id="ARBA00001947"/>
    </source>
</evidence>
<comment type="caution">
    <text evidence="6">The sequence shown here is derived from an EMBL/GenBank/DDBJ whole genome shotgun (WGS) entry which is preliminary data.</text>
</comment>
<keyword evidence="3" id="KW-0378">Hydrolase</keyword>
<accession>A0ABQ5W826</accession>
<dbReference type="Pfam" id="PF24827">
    <property type="entry name" value="AstE_AspA_cat"/>
    <property type="match status" value="1"/>
</dbReference>